<sequence>MKEFNVQILFSGIVNITVEAETEDEAVEWAEENFYNEACIEDSNIDETYVTSERDI</sequence>
<protein>
    <submittedName>
        <fullName evidence="1">RNA polymerase inhibitor</fullName>
    </submittedName>
</protein>
<organism evidence="1">
    <name type="scientific">Myoviridae sp. ctZgq1</name>
    <dbReference type="NCBI Taxonomy" id="2826666"/>
    <lineage>
        <taxon>Viruses</taxon>
        <taxon>Duplodnaviria</taxon>
        <taxon>Heunggongvirae</taxon>
        <taxon>Uroviricota</taxon>
        <taxon>Caudoviricetes</taxon>
    </lineage>
</organism>
<reference evidence="1" key="1">
    <citation type="journal article" date="2021" name="Proc. Natl. Acad. Sci. U.S.A.">
        <title>A Catalog of Tens of Thousands of Viruses from Human Metagenomes Reveals Hidden Associations with Chronic Diseases.</title>
        <authorList>
            <person name="Tisza M.J."/>
            <person name="Buck C.B."/>
        </authorList>
    </citation>
    <scope>NUCLEOTIDE SEQUENCE</scope>
    <source>
        <strain evidence="1">CtZgq1</strain>
    </source>
</reference>
<name>A0A8S5LX49_9CAUD</name>
<proteinExistence type="predicted"/>
<accession>A0A8S5LX49</accession>
<dbReference type="EMBL" id="BK014762">
    <property type="protein sequence ID" value="DAD74613.1"/>
    <property type="molecule type" value="Genomic_DNA"/>
</dbReference>
<evidence type="ECO:0000313" key="1">
    <source>
        <dbReference type="EMBL" id="DAD74613.1"/>
    </source>
</evidence>